<reference evidence="1 2" key="1">
    <citation type="submission" date="2018-06" db="EMBL/GenBank/DDBJ databases">
        <title>Spongiibacterium sp. HME9304 Genome sequencing and assembly.</title>
        <authorList>
            <person name="Kang H."/>
            <person name="Kim H."/>
            <person name="Joh K."/>
        </authorList>
    </citation>
    <scope>NUCLEOTIDE SEQUENCE [LARGE SCALE GENOMIC DNA]</scope>
    <source>
        <strain evidence="1 2">HME9304</strain>
    </source>
</reference>
<protein>
    <submittedName>
        <fullName evidence="1">Uncharacterized protein</fullName>
    </submittedName>
</protein>
<sequence length="98" mass="11258">MLQMRKIIGLLLFIFLMLIKVSALHVYAHQSNDCDTIENCDICDIALENQSSDLEIPSLPILSSSKEIVQVKRFTEKAQVFFRESNTYQLFSRPPPLL</sequence>
<dbReference type="Proteomes" id="UP000248536">
    <property type="component" value="Chromosome"/>
</dbReference>
<dbReference type="KEGG" id="spon:HME9304_03036"/>
<accession>A0A2Z4LWV9</accession>
<dbReference type="EMBL" id="CP030104">
    <property type="protein sequence ID" value="AWX46004.1"/>
    <property type="molecule type" value="Genomic_DNA"/>
</dbReference>
<proteinExistence type="predicted"/>
<gene>
    <name evidence="1" type="ORF">HME9304_03036</name>
</gene>
<evidence type="ECO:0000313" key="1">
    <source>
        <dbReference type="EMBL" id="AWX46004.1"/>
    </source>
</evidence>
<dbReference type="AlphaFoldDB" id="A0A2Z4LWV9"/>
<evidence type="ECO:0000313" key="2">
    <source>
        <dbReference type="Proteomes" id="UP000248536"/>
    </source>
</evidence>
<organism evidence="1 2">
    <name type="scientific">Flagellimonas maritima</name>
    <dbReference type="NCBI Taxonomy" id="1383885"/>
    <lineage>
        <taxon>Bacteria</taxon>
        <taxon>Pseudomonadati</taxon>
        <taxon>Bacteroidota</taxon>
        <taxon>Flavobacteriia</taxon>
        <taxon>Flavobacteriales</taxon>
        <taxon>Flavobacteriaceae</taxon>
        <taxon>Flagellimonas</taxon>
    </lineage>
</organism>
<name>A0A2Z4LWV9_9FLAO</name>
<keyword evidence="2" id="KW-1185">Reference proteome</keyword>